<protein>
    <submittedName>
        <fullName evidence="1">Uncharacterized protein</fullName>
    </submittedName>
</protein>
<gene>
    <name evidence="1" type="ORF">MML48_10g00004286</name>
</gene>
<proteinExistence type="predicted"/>
<organism evidence="1 2">
    <name type="scientific">Holotrichia oblita</name>
    <name type="common">Chafer beetle</name>
    <dbReference type="NCBI Taxonomy" id="644536"/>
    <lineage>
        <taxon>Eukaryota</taxon>
        <taxon>Metazoa</taxon>
        <taxon>Ecdysozoa</taxon>
        <taxon>Arthropoda</taxon>
        <taxon>Hexapoda</taxon>
        <taxon>Insecta</taxon>
        <taxon>Pterygota</taxon>
        <taxon>Neoptera</taxon>
        <taxon>Endopterygota</taxon>
        <taxon>Coleoptera</taxon>
        <taxon>Polyphaga</taxon>
        <taxon>Scarabaeiformia</taxon>
        <taxon>Scarabaeidae</taxon>
        <taxon>Melolonthinae</taxon>
        <taxon>Holotrichia</taxon>
    </lineage>
</organism>
<sequence>MTPFKDRGHLLRKQRAHNAALSRARVIMENTFGLLKGRWSILNYVNTYSVKKAATIIVACCILHNICLLNLDFFEPHEIYDGPRNQEYLEERGERNGIEKRSAICNTF</sequence>
<name>A0ACB9SG98_HOLOL</name>
<dbReference type="EMBL" id="CM043024">
    <property type="protein sequence ID" value="KAI4454196.1"/>
    <property type="molecule type" value="Genomic_DNA"/>
</dbReference>
<keyword evidence="2" id="KW-1185">Reference proteome</keyword>
<evidence type="ECO:0000313" key="2">
    <source>
        <dbReference type="Proteomes" id="UP001056778"/>
    </source>
</evidence>
<dbReference type="Proteomes" id="UP001056778">
    <property type="component" value="Chromosome 10"/>
</dbReference>
<accession>A0ACB9SG98</accession>
<comment type="caution">
    <text evidence="1">The sequence shown here is derived from an EMBL/GenBank/DDBJ whole genome shotgun (WGS) entry which is preliminary data.</text>
</comment>
<reference evidence="1" key="1">
    <citation type="submission" date="2022-04" db="EMBL/GenBank/DDBJ databases">
        <title>Chromosome-scale genome assembly of Holotrichia oblita Faldermann.</title>
        <authorList>
            <person name="Rongchong L."/>
        </authorList>
    </citation>
    <scope>NUCLEOTIDE SEQUENCE</scope>
    <source>
        <strain evidence="1">81SQS9</strain>
    </source>
</reference>
<evidence type="ECO:0000313" key="1">
    <source>
        <dbReference type="EMBL" id="KAI4454196.1"/>
    </source>
</evidence>